<protein>
    <submittedName>
        <fullName evidence="3">Anthranilate synthase component II</fullName>
    </submittedName>
</protein>
<comment type="caution">
    <text evidence="3">The sequence shown here is derived from an EMBL/GenBank/DDBJ whole genome shotgun (WGS) entry which is preliminary data.</text>
</comment>
<dbReference type="CDD" id="cd01743">
    <property type="entry name" value="GATase1_Anthranilate_Synthase"/>
    <property type="match status" value="1"/>
</dbReference>
<evidence type="ECO:0000256" key="1">
    <source>
        <dbReference type="ARBA" id="ARBA00022962"/>
    </source>
</evidence>
<dbReference type="SUPFAM" id="SSF52317">
    <property type="entry name" value="Class I glutamine amidotransferase-like"/>
    <property type="match status" value="1"/>
</dbReference>
<proteinExistence type="predicted"/>
<dbReference type="PANTHER" id="PTHR43418">
    <property type="entry name" value="MULTIFUNCTIONAL TRYPTOPHAN BIOSYNTHESIS PROTEIN-RELATED"/>
    <property type="match status" value="1"/>
</dbReference>
<dbReference type="Pfam" id="PF00117">
    <property type="entry name" value="GATase"/>
    <property type="match status" value="1"/>
</dbReference>
<evidence type="ECO:0000313" key="3">
    <source>
        <dbReference type="EMBL" id="MFC7362622.1"/>
    </source>
</evidence>
<reference evidence="4" key="1">
    <citation type="journal article" date="2019" name="Int. J. Syst. Evol. Microbiol.">
        <title>The Global Catalogue of Microorganisms (GCM) 10K type strain sequencing project: providing services to taxonomists for standard genome sequencing and annotation.</title>
        <authorList>
            <consortium name="The Broad Institute Genomics Platform"/>
            <consortium name="The Broad Institute Genome Sequencing Center for Infectious Disease"/>
            <person name="Wu L."/>
            <person name="Ma J."/>
        </authorList>
    </citation>
    <scope>NUCLEOTIDE SEQUENCE [LARGE SCALE GENOMIC DNA]</scope>
    <source>
        <strain evidence="4">FCH27</strain>
    </source>
</reference>
<dbReference type="InterPro" id="IPR050472">
    <property type="entry name" value="Anth_synth/Amidotransfase"/>
</dbReference>
<keyword evidence="4" id="KW-1185">Reference proteome</keyword>
<dbReference type="Gene3D" id="3.40.50.880">
    <property type="match status" value="1"/>
</dbReference>
<dbReference type="NCBIfam" id="TIGR00566">
    <property type="entry name" value="trpG_papA"/>
    <property type="match status" value="1"/>
</dbReference>
<dbReference type="InterPro" id="IPR017926">
    <property type="entry name" value="GATASE"/>
</dbReference>
<dbReference type="PROSITE" id="PS51273">
    <property type="entry name" value="GATASE_TYPE_1"/>
    <property type="match status" value="1"/>
</dbReference>
<gene>
    <name evidence="3" type="ORF">ACFQO6_20300</name>
</gene>
<organism evidence="3 4">
    <name type="scientific">Nocardioides astragali</name>
    <dbReference type="NCBI Taxonomy" id="1776736"/>
    <lineage>
        <taxon>Bacteria</taxon>
        <taxon>Bacillati</taxon>
        <taxon>Actinomycetota</taxon>
        <taxon>Actinomycetes</taxon>
        <taxon>Propionibacteriales</taxon>
        <taxon>Nocardioidaceae</taxon>
        <taxon>Nocardioides</taxon>
    </lineage>
</organism>
<name>A0ABW2N9B9_9ACTN</name>
<dbReference type="InterPro" id="IPR006221">
    <property type="entry name" value="TrpG/PapA_dom"/>
</dbReference>
<dbReference type="PANTHER" id="PTHR43418:SF4">
    <property type="entry name" value="MULTIFUNCTIONAL TRYPTOPHAN BIOSYNTHESIS PROTEIN"/>
    <property type="match status" value="1"/>
</dbReference>
<accession>A0ABW2N9B9</accession>
<dbReference type="RefSeq" id="WP_255888959.1">
    <property type="nucleotide sequence ID" value="NZ_JAFMZM010000001.1"/>
</dbReference>
<dbReference type="EMBL" id="JBHTCH010000025">
    <property type="protein sequence ID" value="MFC7362622.1"/>
    <property type="molecule type" value="Genomic_DNA"/>
</dbReference>
<feature type="domain" description="Glutamine amidotransferase" evidence="2">
    <location>
        <begin position="8"/>
        <end position="192"/>
    </location>
</feature>
<keyword evidence="1" id="KW-0315">Glutamine amidotransferase</keyword>
<evidence type="ECO:0000313" key="4">
    <source>
        <dbReference type="Proteomes" id="UP001596524"/>
    </source>
</evidence>
<dbReference type="PRINTS" id="PR00097">
    <property type="entry name" value="ANTSNTHASEII"/>
</dbReference>
<dbReference type="PRINTS" id="PR00096">
    <property type="entry name" value="GATASE"/>
</dbReference>
<dbReference type="Proteomes" id="UP001596524">
    <property type="component" value="Unassembled WGS sequence"/>
</dbReference>
<evidence type="ECO:0000259" key="2">
    <source>
        <dbReference type="Pfam" id="PF00117"/>
    </source>
</evidence>
<dbReference type="PRINTS" id="PR00099">
    <property type="entry name" value="CPSGATASE"/>
</dbReference>
<sequence>MTPPPRVVVIDHHDSYVWNLVHLVAAVTGTAPDVVQHDATTAAAVLAYDHVVLSPGPGRPDDPADFTVGGDVLRAGTVPVLGVCLGMQGLVTTYGGLVERIEPAHGDVAAVCHDGTGLFAGIPSPYSVVRYHSLAATRVPDELVVTAECRDGERGSVVMGVRHRHLPLHGVQFHPESVLSEHGVRLIENFLRGAP</sequence>
<dbReference type="InterPro" id="IPR029062">
    <property type="entry name" value="Class_I_gatase-like"/>
</dbReference>